<keyword evidence="4" id="KW-1185">Reference proteome</keyword>
<reference evidence="2 4" key="10">
    <citation type="journal article" date="2015" name="G3 (Bethesda)">
        <title>Gene Model Annotations for Drosophila melanogaster: The Rule-Benders.</title>
        <authorList>
            <consortium name="FlyBase Consortium"/>
            <person name="Crosby M.A."/>
            <person name="Gramates L.S."/>
            <person name="Dos Santos G."/>
            <person name="Matthews B.B."/>
            <person name="St Pierre S.E."/>
            <person name="Zhou P."/>
            <person name="Schroeder A.J."/>
            <person name="Falls K."/>
            <person name="Emmert D.B."/>
            <person name="Russo S.M."/>
            <person name="Gelbart W.M."/>
            <person name="null"/>
        </authorList>
    </citation>
    <scope>NUCLEOTIDE SEQUENCE [LARGE SCALE GENOMIC DNA]</scope>
    <source>
        <strain evidence="4">Berkeley</strain>
    </source>
</reference>
<reference evidence="2 4" key="11">
    <citation type="journal article" date="2015" name="Genome Res.">
        <title>The Release 6 reference sequence of the Drosophila melanogaster genome.</title>
        <authorList>
            <person name="Hoskins R.A."/>
            <person name="Carlson J.W."/>
            <person name="Wan K.H."/>
            <person name="Park S."/>
            <person name="Mendez I."/>
            <person name="Galle S.E."/>
            <person name="Booth B.W."/>
            <person name="Pfeiffer B.D."/>
            <person name="George R.A."/>
            <person name="Svirskas R."/>
            <person name="Krzywinski M."/>
            <person name="Schein J."/>
            <person name="Accardo M.C."/>
            <person name="Damia E."/>
            <person name="Messina G."/>
            <person name="Mendez-Lago M."/>
            <person name="de Pablos B."/>
            <person name="Demakova O.V."/>
            <person name="Andreyeva E.N."/>
            <person name="Boldyreva L.V."/>
            <person name="Marra M."/>
            <person name="Carvalho A.B."/>
            <person name="Dimitri P."/>
            <person name="Villasante A."/>
            <person name="Zhimulev I.F."/>
            <person name="Rubin G.M."/>
            <person name="Karpen G.H."/>
            <person name="Celniker S.E."/>
        </authorList>
    </citation>
    <scope>NUCLEOTIDE SEQUENCE [LARGE SCALE GENOMIC DNA]</scope>
    <source>
        <strain evidence="4">Berkeley</strain>
    </source>
</reference>
<reference evidence="2 4" key="9">
    <citation type="journal article" date="2015" name="G3 (Bethesda)">
        <title>Gene Model Annotations for Drosophila melanogaster: Impact of High-Throughput Data.</title>
        <authorList>
            <consortium name="FlyBase Consortium"/>
            <person name="Matthews B.B."/>
            <person name="Dos Santos G."/>
            <person name="Crosby M.A."/>
            <person name="Emmert D.B."/>
            <person name="St Pierre S.E."/>
            <person name="Gramates L.S."/>
            <person name="Zhou P."/>
            <person name="Schroeder A.J."/>
            <person name="Falls K."/>
            <person name="Strelets V."/>
            <person name="Russo S.M."/>
            <person name="Gelbart W.M."/>
            <person name="null"/>
        </authorList>
    </citation>
    <scope>NUCLEOTIDE SEQUENCE [LARGE SCALE GENOMIC DNA]</scope>
    <source>
        <strain evidence="4">Berkeley</strain>
    </source>
</reference>
<gene>
    <name evidence="2" type="primary">Dmel\CG43843</name>
    <name evidence="2" type="synonym">CG15049</name>
    <name evidence="2 3" type="ORF">CG43843</name>
    <name evidence="2" type="ORF">Dmel_CG43843</name>
</gene>
<reference evidence="2 4" key="8">
    <citation type="journal article" date="2007" name="Science">
        <title>Sequence finishing and mapping of Drosophila melanogaster heterochromatin.</title>
        <authorList>
            <person name="Hoskins R.A."/>
            <person name="Carlson J.W."/>
            <person name="Kennedy C."/>
            <person name="Acevedo D."/>
            <person name="Evans-Holm M."/>
            <person name="Frise E."/>
            <person name="Wan K.H."/>
            <person name="Park S."/>
            <person name="Mendez-Lago M."/>
            <person name="Rossi F."/>
            <person name="Villasante A."/>
            <person name="Dimitri P."/>
            <person name="Karpen G.H."/>
            <person name="Celniker S.E."/>
        </authorList>
    </citation>
    <scope>NUCLEOTIDE SEQUENCE [LARGE SCALE GENOMIC DNA]</scope>
    <source>
        <strain evidence="4">Berkeley</strain>
    </source>
</reference>
<dbReference type="Proteomes" id="UP000000803">
    <property type="component" value="Chromosome X"/>
</dbReference>
<dbReference type="Bgee" id="FBgn0264395">
    <property type="expression patterns" value="Expressed in spermatogonium in testis and 10 other cell types or tissues"/>
</dbReference>
<name>M9PHX0_DROME</name>
<protein>
    <submittedName>
        <fullName evidence="2">Uncharacterized protein</fullName>
    </submittedName>
</protein>
<reference evidence="2 4" key="6">
    <citation type="journal article" date="2005" name="PLoS Comput. Biol.">
        <title>Combined evidence annotation of transposable elements in genome sequences.</title>
        <authorList>
            <person name="Quesneville H."/>
            <person name="Bergman C.M."/>
            <person name="Andrieu O."/>
            <person name="Autard D."/>
            <person name="Nouaud D."/>
            <person name="Ashburner M."/>
            <person name="Anxolabehere D."/>
        </authorList>
    </citation>
    <scope>NUCLEOTIDE SEQUENCE [LARGE SCALE GENOMIC DNA]</scope>
    <source>
        <strain evidence="4">Berkeley</strain>
    </source>
</reference>
<dbReference type="PaxDb" id="7227-FBpp0304692"/>
<dbReference type="HOGENOM" id="CLU_804789_0_0_1"/>
<reference evidence="2 4" key="7">
    <citation type="journal article" date="2007" name="Science">
        <title>The Release 5.1 annotation of Drosophila melanogaster heterochromatin.</title>
        <authorList>
            <person name="Smith C.D."/>
            <person name="Shu S."/>
            <person name="Mungall C.J."/>
            <person name="Karpen G.H."/>
        </authorList>
    </citation>
    <scope>NUCLEOTIDE SEQUENCE [LARGE SCALE GENOMIC DNA]</scope>
    <source>
        <strain evidence="4">Berkeley</strain>
    </source>
</reference>
<proteinExistence type="predicted"/>
<dbReference type="BioGRID-ORCS" id="14462411">
    <property type="hits" value="0 hits in 1 CRISPR screen"/>
</dbReference>
<dbReference type="VEuPathDB" id="VectorBase:FBgn0264395"/>
<reference evidence="2 4" key="5">
    <citation type="journal article" date="2002" name="Genome Biol.">
        <title>Heterochromatic sequences in a Drosophila whole-genome shotgun assembly.</title>
        <authorList>
            <person name="Hoskins R.A."/>
            <person name="Smith C.D."/>
            <person name="Carlson J.W."/>
            <person name="Carvalho A.B."/>
            <person name="Halpern A."/>
            <person name="Kaminker J.S."/>
            <person name="Kennedy C."/>
            <person name="Mungall C.J."/>
            <person name="Sullivan B.A."/>
            <person name="Sutton G.G."/>
            <person name="Yasuhara J.C."/>
            <person name="Wakimoto B.T."/>
            <person name="Myers E.W."/>
            <person name="Celniker S.E."/>
            <person name="Rubin G.M."/>
            <person name="Karpen G.H."/>
        </authorList>
    </citation>
    <scope>NUCLEOTIDE SEQUENCE [LARGE SCALE GENOMIC DNA]</scope>
    <source>
        <strain evidence="4">Berkeley</strain>
    </source>
</reference>
<evidence type="ECO:0000313" key="4">
    <source>
        <dbReference type="Proteomes" id="UP000000803"/>
    </source>
</evidence>
<accession>M9PHX0</accession>
<dbReference type="SMR" id="M9PHX0"/>
<reference evidence="2 4" key="1">
    <citation type="journal article" date="2000" name="Science">
        <title>The genome sequence of Drosophila melanogaster.</title>
        <authorList>
            <person name="Adams M.D."/>
            <person name="Celniker S.E."/>
            <person name="Holt R.A."/>
            <person name="Evans C.A."/>
            <person name="Gocayne J.D."/>
            <person name="Amanatides P.G."/>
            <person name="Scherer S.E."/>
            <person name="Li P.W."/>
            <person name="Hoskins R.A."/>
            <person name="Galle R.F."/>
            <person name="George R.A."/>
            <person name="Lewis S.E."/>
            <person name="Richards S."/>
            <person name="Ashburner M."/>
            <person name="Henderson S.N."/>
            <person name="Sutton G.G."/>
            <person name="Wortman J.R."/>
            <person name="Yandell M.D."/>
            <person name="Zhang Q."/>
            <person name="Chen L.X."/>
            <person name="Brandon R.C."/>
            <person name="Rogers Y.H."/>
            <person name="Blazej R.G."/>
            <person name="Champe M."/>
            <person name="Pfeiffer B.D."/>
            <person name="Wan K.H."/>
            <person name="Doyle C."/>
            <person name="Baxter E.G."/>
            <person name="Helt G."/>
            <person name="Nelson C.R."/>
            <person name="Gabor G.L."/>
            <person name="Abril J.F."/>
            <person name="Agbayani A."/>
            <person name="An H.J."/>
            <person name="Andrews-Pfannkoch C."/>
            <person name="Baldwin D."/>
            <person name="Ballew R.M."/>
            <person name="Basu A."/>
            <person name="Baxendale J."/>
            <person name="Bayraktaroglu L."/>
            <person name="Beasley E.M."/>
            <person name="Beeson K.Y."/>
            <person name="Benos P.V."/>
            <person name="Berman B.P."/>
            <person name="Bhandari D."/>
            <person name="Bolshakov S."/>
            <person name="Borkova D."/>
            <person name="Botchan M.R."/>
            <person name="Bouck J."/>
            <person name="Brokstein P."/>
            <person name="Brottier P."/>
            <person name="Burtis K.C."/>
            <person name="Busam D.A."/>
            <person name="Butler H."/>
            <person name="Cadieu E."/>
            <person name="Center A."/>
            <person name="Chandra I."/>
            <person name="Cherry J.M."/>
            <person name="Cawley S."/>
            <person name="Dahlke C."/>
            <person name="Davenport L.B."/>
            <person name="Davies P."/>
            <person name="de Pablos B."/>
            <person name="Delcher A."/>
            <person name="Deng Z."/>
            <person name="Mays A.D."/>
            <person name="Dew I."/>
            <person name="Dietz S.M."/>
            <person name="Dodson K."/>
            <person name="Doup L.E."/>
            <person name="Downes M."/>
            <person name="Dugan-Rocha S."/>
            <person name="Dunkov B.C."/>
            <person name="Dunn P."/>
            <person name="Durbin K.J."/>
            <person name="Evangelista C.C."/>
            <person name="Ferraz C."/>
            <person name="Ferriera S."/>
            <person name="Fleischmann W."/>
            <person name="Fosler C."/>
            <person name="Gabrielian A.E."/>
            <person name="Garg N.S."/>
            <person name="Gelbart W.M."/>
            <person name="Glasser K."/>
            <person name="Glodek A."/>
            <person name="Gong F."/>
            <person name="Gorrell J.H."/>
            <person name="Gu Z."/>
            <person name="Guan P."/>
            <person name="Harris M."/>
            <person name="Harris N.L."/>
            <person name="Harvey D."/>
            <person name="Heiman T.J."/>
            <person name="Hernandez J.R."/>
            <person name="Houck J."/>
            <person name="Hostin D."/>
            <person name="Houston K.A."/>
            <person name="Howland T.J."/>
            <person name="Wei M.H."/>
            <person name="Ibegwam C."/>
            <person name="Jalali M."/>
            <person name="Kalush F."/>
            <person name="Karpen G.H."/>
            <person name="Ke Z."/>
            <person name="Kennison J.A."/>
            <person name="Ketchum K.A."/>
            <person name="Kimmel B.E."/>
            <person name="Kodira C.D."/>
            <person name="Kraft C."/>
            <person name="Kravitz S."/>
            <person name="Kulp D."/>
            <person name="Lai Z."/>
            <person name="Lasko P."/>
            <person name="Lei Y."/>
            <person name="Levitsky A.A."/>
            <person name="Li J."/>
            <person name="Li Z."/>
            <person name="Liang Y."/>
            <person name="Lin X."/>
            <person name="Liu X."/>
            <person name="Mattei B."/>
            <person name="McIntosh T.C."/>
            <person name="McLeod M.P."/>
            <person name="McPherson D."/>
            <person name="Merkulov G."/>
            <person name="Milshina N.V."/>
            <person name="Mobarry C."/>
            <person name="Morris J."/>
            <person name="Moshrefi A."/>
            <person name="Mount S.M."/>
            <person name="Moy M."/>
            <person name="Murphy B."/>
            <person name="Murphy L."/>
            <person name="Muzny D.M."/>
            <person name="Nelson D.L."/>
            <person name="Nelson D.R."/>
            <person name="Nelson K.A."/>
            <person name="Nixon K."/>
            <person name="Nusskern D.R."/>
            <person name="Pacleb J.M."/>
            <person name="Palazzolo M."/>
            <person name="Pittman G.S."/>
            <person name="Pan S."/>
            <person name="Pollard J."/>
            <person name="Puri V."/>
            <person name="Reese M.G."/>
            <person name="Reinert K."/>
            <person name="Remington K."/>
            <person name="Saunders R.D."/>
            <person name="Scheeler F."/>
            <person name="Shen H."/>
            <person name="Shue B.C."/>
            <person name="Siden-Kiamos I."/>
            <person name="Simpson M."/>
            <person name="Skupski M.P."/>
            <person name="Smith T."/>
            <person name="Spier E."/>
            <person name="Spradling A.C."/>
            <person name="Stapleton M."/>
            <person name="Strong R."/>
            <person name="Sun E."/>
            <person name="Svirskas R."/>
            <person name="Tector C."/>
            <person name="Turner R."/>
            <person name="Venter E."/>
            <person name="Wang A.H."/>
            <person name="Wang X."/>
            <person name="Wang Z.Y."/>
            <person name="Wassarman D.A."/>
            <person name="Weinstock G.M."/>
            <person name="Weissenbach J."/>
            <person name="Williams S.M."/>
            <person name="WoodageT"/>
            <person name="Worley K.C."/>
            <person name="Wu D."/>
            <person name="Yang S."/>
            <person name="Yao Q.A."/>
            <person name="Ye J."/>
            <person name="Yeh R.F."/>
            <person name="Zaveri J.S."/>
            <person name="Zhan M."/>
            <person name="Zhang G."/>
            <person name="Zhao Q."/>
            <person name="Zheng L."/>
            <person name="Zheng X.H."/>
            <person name="Zhong F.N."/>
            <person name="Zhong W."/>
            <person name="Zhou X."/>
            <person name="Zhu S."/>
            <person name="Zhu X."/>
            <person name="Smith H.O."/>
            <person name="Gibbs R.A."/>
            <person name="Myers E.W."/>
            <person name="Rubin G.M."/>
            <person name="Venter J.C."/>
        </authorList>
    </citation>
    <scope>NUCLEOTIDE SEQUENCE [LARGE SCALE GENOMIC DNA]</scope>
    <source>
        <strain evidence="4">Berkeley</strain>
    </source>
</reference>
<dbReference type="FlyBase" id="FBgn0264395">
    <property type="gene designation" value="CG43843"/>
</dbReference>
<reference evidence="2 4" key="2">
    <citation type="journal article" date="2002" name="Genome Biol.">
        <title>Finishing a whole-genome shotgun: release 3 of the Drosophila melanogaster euchromatic genome sequence.</title>
        <authorList>
            <person name="Celniker S.E."/>
            <person name="Wheeler D.A."/>
            <person name="Kronmiller B."/>
            <person name="Carlson J.W."/>
            <person name="Halpern A."/>
            <person name="Patel S."/>
            <person name="Adams M."/>
            <person name="Champe M."/>
            <person name="Dugan S.P."/>
            <person name="Frise E."/>
            <person name="Hodgson A."/>
            <person name="George R.A."/>
            <person name="Hoskins R.A."/>
            <person name="Laverty T."/>
            <person name="Muzny D.M."/>
            <person name="Nelson C.R."/>
            <person name="Pacleb J.M."/>
            <person name="Park S."/>
            <person name="Pfeiffer B.D."/>
            <person name="Richards S."/>
            <person name="Sodergren E.J."/>
            <person name="Svirskas R."/>
            <person name="Tabor P.E."/>
            <person name="Wan K."/>
            <person name="Stapleton M."/>
            <person name="Sutton G.G."/>
            <person name="Venter C."/>
            <person name="Weinstock G."/>
            <person name="Scherer S.E."/>
            <person name="Myers E.W."/>
            <person name="Gibbs R.A."/>
            <person name="Rubin G.M."/>
        </authorList>
    </citation>
    <scope>NUCLEOTIDE SEQUENCE [LARGE SCALE GENOMIC DNA]</scope>
    <source>
        <strain evidence="4">Berkeley</strain>
    </source>
</reference>
<dbReference type="AGR" id="FB:FBgn0264395"/>
<keyword evidence="1" id="KW-0175">Coiled coil</keyword>
<dbReference type="RefSeq" id="NP_001259683.1">
    <property type="nucleotide sequence ID" value="NM_001272754.1"/>
</dbReference>
<evidence type="ECO:0000313" key="3">
    <source>
        <dbReference type="FlyBase" id="FBgn0264395"/>
    </source>
</evidence>
<dbReference type="KEGG" id="dme:Dmel_CG43843"/>
<reference evidence="2 4" key="3">
    <citation type="journal article" date="2002" name="Genome Biol.">
        <title>Annotation of the Drosophila melanogaster euchromatic genome: a systematic review.</title>
        <authorList>
            <person name="Misra S."/>
            <person name="Crosby M.A."/>
            <person name="Mungall C.J."/>
            <person name="Matthews B.B."/>
            <person name="Campbell K.S."/>
            <person name="Hradecky P."/>
            <person name="Huang Y."/>
            <person name="Kaminker J.S."/>
            <person name="Millburn G.H."/>
            <person name="Prochnik S.E."/>
            <person name="Smith C.D."/>
            <person name="Tupy J.L."/>
            <person name="Whitfied E.J."/>
            <person name="Bayraktaroglu L."/>
            <person name="Berman B.P."/>
            <person name="Bettencourt B.R."/>
            <person name="Celniker S.E."/>
            <person name="de Grey A.D."/>
            <person name="Drysdale R.A."/>
            <person name="Harris N.L."/>
            <person name="Richter J."/>
            <person name="Russo S."/>
            <person name="Schroeder A.J."/>
            <person name="Shu S.Q."/>
            <person name="Stapleton M."/>
            <person name="Yamada C."/>
            <person name="Ashburner M."/>
            <person name="Gelbart W.M."/>
            <person name="Rubin G.M."/>
            <person name="Lewis S.E."/>
        </authorList>
    </citation>
    <scope>GENOME REANNOTATION</scope>
    <source>
        <strain evidence="4">Berkeley</strain>
    </source>
</reference>
<feature type="coiled-coil region" evidence="1">
    <location>
        <begin position="294"/>
        <end position="338"/>
    </location>
</feature>
<dbReference type="OrthoDB" id="7873286at2759"/>
<dbReference type="InParanoid" id="M9PHX0"/>
<evidence type="ECO:0000313" key="2">
    <source>
        <dbReference type="EMBL" id="AGB95525.1"/>
    </source>
</evidence>
<reference evidence="2 4" key="4">
    <citation type="journal article" date="2002" name="Genome Biol.">
        <title>The transposable elements of the Drosophila melanogaster euchromatin: a genomics perspective.</title>
        <authorList>
            <person name="Kaminker J.S."/>
            <person name="Bergman C.M."/>
            <person name="Kronmiller B."/>
            <person name="Carlson J."/>
            <person name="Svirskas R."/>
            <person name="Patel S."/>
            <person name="Frise E."/>
            <person name="Wheeler D.A."/>
            <person name="Lewis S.E."/>
            <person name="Rubin G.M."/>
            <person name="Ashburner M."/>
            <person name="Celniker S.E."/>
        </authorList>
    </citation>
    <scope>NUCLEOTIDE SEQUENCE [LARGE SCALE GENOMIC DNA]</scope>
    <source>
        <strain evidence="4">Berkeley</strain>
    </source>
</reference>
<dbReference type="EMBL" id="AE014298">
    <property type="protein sequence ID" value="AGB95525.1"/>
    <property type="molecule type" value="Genomic_DNA"/>
</dbReference>
<dbReference type="GeneID" id="14462411"/>
<dbReference type="AlphaFoldDB" id="M9PHX0"/>
<sequence>MSKILEIGDPVHIYSTKKQRSNLKQRQLWNIPKIPSFSQLQDMEISAGSDHVSREQWVIDGPNTHEKVIILSDHPYATRERRSYGNIRGVENYCDPVATQDERMEANPGIVPKEEDPEPSPKITNGLIYQGTFNEEFDMLDNESKAKANGNLQDVKPEAPQHPLENTAFQNTPPSIGGQNNENTSGYIVKRDEMATLMNDIDTDGIFDYLKLQLDTQTPTEQQDNKEPHLLTSSGEKNKYIGVVSLHEACPFPTFEKIVKDIIEQDCKKIIETKKMVDELVKVEVKKEIEEVVKQEVKKEIEEVVKQEVKKEIEEVVKKEIKKEIKEEIEKEIQAEIDDEIVEVD</sequence>
<evidence type="ECO:0000256" key="1">
    <source>
        <dbReference type="SAM" id="Coils"/>
    </source>
</evidence>
<organism evidence="2 4">
    <name type="scientific">Drosophila melanogaster</name>
    <name type="common">Fruit fly</name>
    <dbReference type="NCBI Taxonomy" id="7227"/>
    <lineage>
        <taxon>Eukaryota</taxon>
        <taxon>Metazoa</taxon>
        <taxon>Ecdysozoa</taxon>
        <taxon>Arthropoda</taxon>
        <taxon>Hexapoda</taxon>
        <taxon>Insecta</taxon>
        <taxon>Pterygota</taxon>
        <taxon>Neoptera</taxon>
        <taxon>Endopterygota</taxon>
        <taxon>Diptera</taxon>
        <taxon>Brachycera</taxon>
        <taxon>Muscomorpha</taxon>
        <taxon>Ephydroidea</taxon>
        <taxon>Drosophilidae</taxon>
        <taxon>Drosophila</taxon>
        <taxon>Sophophora</taxon>
    </lineage>
</organism>